<evidence type="ECO:0000256" key="2">
    <source>
        <dbReference type="ARBA" id="ARBA00022649"/>
    </source>
</evidence>
<evidence type="ECO:0000256" key="1">
    <source>
        <dbReference type="ARBA" id="ARBA00006620"/>
    </source>
</evidence>
<keyword evidence="7" id="KW-0346">Stress response</keyword>
<keyword evidence="3" id="KW-0540">Nuclease</keyword>
<evidence type="ECO:0000256" key="4">
    <source>
        <dbReference type="ARBA" id="ARBA00022759"/>
    </source>
</evidence>
<dbReference type="SUPFAM" id="SSF54786">
    <property type="entry name" value="YcfA/nrd intein domain"/>
    <property type="match status" value="1"/>
</dbReference>
<dbReference type="RefSeq" id="WP_310280617.1">
    <property type="nucleotide sequence ID" value="NZ_JAVDWQ010000005.1"/>
</dbReference>
<dbReference type="Proteomes" id="UP001269081">
    <property type="component" value="Unassembled WGS sequence"/>
</dbReference>
<dbReference type="InterPro" id="IPR038570">
    <property type="entry name" value="HicA_sf"/>
</dbReference>
<organism evidence="8 9">
    <name type="scientific">Flavobacterium piscis</name>
    <dbReference type="NCBI Taxonomy" id="1114874"/>
    <lineage>
        <taxon>Bacteria</taxon>
        <taxon>Pseudomonadati</taxon>
        <taxon>Bacteroidota</taxon>
        <taxon>Flavobacteriia</taxon>
        <taxon>Flavobacteriales</taxon>
        <taxon>Flavobacteriaceae</taxon>
        <taxon>Flavobacterium</taxon>
    </lineage>
</organism>
<gene>
    <name evidence="8" type="ORF">J2W48_001913</name>
</gene>
<dbReference type="EMBL" id="JAVDWQ010000005">
    <property type="protein sequence ID" value="MDR7209974.1"/>
    <property type="molecule type" value="Genomic_DNA"/>
</dbReference>
<keyword evidence="4" id="KW-0255">Endonuclease</keyword>
<evidence type="ECO:0000256" key="3">
    <source>
        <dbReference type="ARBA" id="ARBA00022722"/>
    </source>
</evidence>
<evidence type="ECO:0000256" key="7">
    <source>
        <dbReference type="ARBA" id="ARBA00023016"/>
    </source>
</evidence>
<dbReference type="Pfam" id="PF07927">
    <property type="entry name" value="HicA_toxin"/>
    <property type="match status" value="1"/>
</dbReference>
<keyword evidence="5" id="KW-0378">Hydrolase</keyword>
<comment type="caution">
    <text evidence="8">The sequence shown here is derived from an EMBL/GenBank/DDBJ whole genome shotgun (WGS) entry which is preliminary data.</text>
</comment>
<dbReference type="Gene3D" id="3.30.920.30">
    <property type="entry name" value="Hypothetical protein"/>
    <property type="match status" value="1"/>
</dbReference>
<keyword evidence="6" id="KW-0694">RNA-binding</keyword>
<sequence>MAKVNEVIRLLIEDGWFLFKHGKKHDLYRHNIKENQIPIPRHGSSELAKGTHLSILKDAGLK</sequence>
<evidence type="ECO:0000256" key="6">
    <source>
        <dbReference type="ARBA" id="ARBA00022884"/>
    </source>
</evidence>
<keyword evidence="2" id="KW-1277">Toxin-antitoxin system</keyword>
<dbReference type="InterPro" id="IPR012933">
    <property type="entry name" value="HicA_mRNA_interferase"/>
</dbReference>
<proteinExistence type="inferred from homology"/>
<evidence type="ECO:0000313" key="8">
    <source>
        <dbReference type="EMBL" id="MDR7209974.1"/>
    </source>
</evidence>
<accession>A0ABU1Y6V2</accession>
<evidence type="ECO:0000313" key="9">
    <source>
        <dbReference type="Proteomes" id="UP001269081"/>
    </source>
</evidence>
<name>A0ABU1Y6V2_9FLAO</name>
<evidence type="ECO:0000256" key="5">
    <source>
        <dbReference type="ARBA" id="ARBA00022801"/>
    </source>
</evidence>
<reference evidence="8 9" key="1">
    <citation type="submission" date="2023-07" db="EMBL/GenBank/DDBJ databases">
        <title>Sorghum-associated microbial communities from plants grown in Nebraska, USA.</title>
        <authorList>
            <person name="Schachtman D."/>
        </authorList>
    </citation>
    <scope>NUCLEOTIDE SEQUENCE [LARGE SCALE GENOMIC DNA]</scope>
    <source>
        <strain evidence="8 9">4129</strain>
    </source>
</reference>
<keyword evidence="9" id="KW-1185">Reference proteome</keyword>
<protein>
    <submittedName>
        <fullName evidence="8">RNA binding protein YcfA (HicA-like mRNA interferase family)</fullName>
    </submittedName>
</protein>
<comment type="similarity">
    <text evidence="1">Belongs to the HicA mRNA interferase family.</text>
</comment>